<dbReference type="InterPro" id="IPR002155">
    <property type="entry name" value="Thiolase"/>
</dbReference>
<feature type="domain" description="Thiolase C-terminal" evidence="2">
    <location>
        <begin position="252"/>
        <end position="379"/>
    </location>
</feature>
<keyword evidence="3" id="KW-0808">Transferase</keyword>
<dbReference type="Pfam" id="PF00108">
    <property type="entry name" value="Thiolase_N"/>
    <property type="match status" value="1"/>
</dbReference>
<dbReference type="AlphaFoldDB" id="D3F4B0"/>
<dbReference type="RefSeq" id="WP_012933533.1">
    <property type="nucleotide sequence ID" value="NC_013739.1"/>
</dbReference>
<dbReference type="Gene3D" id="3.40.47.10">
    <property type="match status" value="1"/>
</dbReference>
<dbReference type="PANTHER" id="PTHR42870">
    <property type="entry name" value="ACETYL-COA C-ACETYLTRANSFERASE"/>
    <property type="match status" value="1"/>
</dbReference>
<dbReference type="STRING" id="469383.Cwoe_2056"/>
<dbReference type="EMBL" id="CP001854">
    <property type="protein sequence ID" value="ADB50482.1"/>
    <property type="molecule type" value="Genomic_DNA"/>
</dbReference>
<keyword evidence="3" id="KW-0012">Acyltransferase</keyword>
<evidence type="ECO:0000313" key="4">
    <source>
        <dbReference type="Proteomes" id="UP000008229"/>
    </source>
</evidence>
<evidence type="ECO:0000259" key="1">
    <source>
        <dbReference type="Pfam" id="PF00108"/>
    </source>
</evidence>
<dbReference type="EC" id="2.3.1.176" evidence="3"/>
<dbReference type="KEGG" id="cwo:Cwoe_2056"/>
<dbReference type="Pfam" id="PF22691">
    <property type="entry name" value="Thiolase_C_1"/>
    <property type="match status" value="1"/>
</dbReference>
<dbReference type="OrthoDB" id="9785768at2"/>
<dbReference type="InterPro" id="IPR055140">
    <property type="entry name" value="Thiolase_C_2"/>
</dbReference>
<keyword evidence="4" id="KW-1185">Reference proteome</keyword>
<organism evidence="3 4">
    <name type="scientific">Conexibacter woesei (strain DSM 14684 / CCUG 47730 / CIP 108061 / JCM 11494 / NBRC 100937 / ID131577)</name>
    <dbReference type="NCBI Taxonomy" id="469383"/>
    <lineage>
        <taxon>Bacteria</taxon>
        <taxon>Bacillati</taxon>
        <taxon>Actinomycetota</taxon>
        <taxon>Thermoleophilia</taxon>
        <taxon>Solirubrobacterales</taxon>
        <taxon>Conexibacteraceae</taxon>
        <taxon>Conexibacter</taxon>
    </lineage>
</organism>
<proteinExistence type="predicted"/>
<reference evidence="4" key="2">
    <citation type="submission" date="2010-01" db="EMBL/GenBank/DDBJ databases">
        <title>The complete genome of Conexibacter woesei DSM 14684.</title>
        <authorList>
            <consortium name="US DOE Joint Genome Institute (JGI-PGF)"/>
            <person name="Lucas S."/>
            <person name="Copeland A."/>
            <person name="Lapidus A."/>
            <person name="Glavina del Rio T."/>
            <person name="Dalin E."/>
            <person name="Tice H."/>
            <person name="Bruce D."/>
            <person name="Goodwin L."/>
            <person name="Pitluck S."/>
            <person name="Kyrpides N."/>
            <person name="Mavromatis K."/>
            <person name="Ivanova N."/>
            <person name="Mikhailova N."/>
            <person name="Chertkov O."/>
            <person name="Brettin T."/>
            <person name="Detter J.C."/>
            <person name="Han C."/>
            <person name="Larimer F."/>
            <person name="Land M."/>
            <person name="Hauser L."/>
            <person name="Markowitz V."/>
            <person name="Cheng J.-F."/>
            <person name="Hugenholtz P."/>
            <person name="Woyke T."/>
            <person name="Wu D."/>
            <person name="Pukall R."/>
            <person name="Steenblock K."/>
            <person name="Schneider S."/>
            <person name="Klenk H.-P."/>
            <person name="Eisen J.A."/>
        </authorList>
    </citation>
    <scope>NUCLEOTIDE SEQUENCE [LARGE SCALE GENOMIC DNA]</scope>
    <source>
        <strain evidence="4">DSM 14684 / CIP 108061 / JCM 11494 / NBRC 100937 / ID131577</strain>
    </source>
</reference>
<dbReference type="PANTHER" id="PTHR42870:SF6">
    <property type="entry name" value="ACETYL-COA C-ACYLTRANSFERASE"/>
    <property type="match status" value="1"/>
</dbReference>
<feature type="domain" description="Thiolase N-terminal" evidence="1">
    <location>
        <begin position="10"/>
        <end position="118"/>
    </location>
</feature>
<name>D3F4B0_CONWI</name>
<accession>D3F4B0</accession>
<dbReference type="CDD" id="cd00829">
    <property type="entry name" value="SCP-x_thiolase"/>
    <property type="match status" value="1"/>
</dbReference>
<dbReference type="SUPFAM" id="SSF53901">
    <property type="entry name" value="Thiolase-like"/>
    <property type="match status" value="2"/>
</dbReference>
<evidence type="ECO:0000259" key="2">
    <source>
        <dbReference type="Pfam" id="PF22691"/>
    </source>
</evidence>
<dbReference type="InterPro" id="IPR016039">
    <property type="entry name" value="Thiolase-like"/>
</dbReference>
<dbReference type="PIRSF" id="PIRSF000429">
    <property type="entry name" value="Ac-CoA_Ac_transf"/>
    <property type="match status" value="1"/>
</dbReference>
<dbReference type="Proteomes" id="UP000008229">
    <property type="component" value="Chromosome"/>
</dbReference>
<reference evidence="3 4" key="1">
    <citation type="journal article" date="2010" name="Stand. Genomic Sci.">
        <title>Complete genome sequence of Conexibacter woesei type strain (ID131577).</title>
        <authorList>
            <person name="Pukall R."/>
            <person name="Lapidus A."/>
            <person name="Glavina Del Rio T."/>
            <person name="Copeland A."/>
            <person name="Tice H."/>
            <person name="Cheng J.-F."/>
            <person name="Lucas S."/>
            <person name="Chen F."/>
            <person name="Nolan M."/>
            <person name="Bruce D."/>
            <person name="Goodwin L."/>
            <person name="Pitluck S."/>
            <person name="Mavromatis K."/>
            <person name="Ivanova N."/>
            <person name="Ovchinnikova G."/>
            <person name="Pati A."/>
            <person name="Chen A."/>
            <person name="Palaniappan K."/>
            <person name="Land M."/>
            <person name="Hauser L."/>
            <person name="Chang Y.-J."/>
            <person name="Jeffries C.D."/>
            <person name="Chain P."/>
            <person name="Meincke L."/>
            <person name="Sims D."/>
            <person name="Brettin T."/>
            <person name="Detter J.C."/>
            <person name="Rohde M."/>
            <person name="Goeker M."/>
            <person name="Bristow J."/>
            <person name="Eisen J.A."/>
            <person name="Markowitz V."/>
            <person name="Kyrpides N.C."/>
            <person name="Klenk H.-P."/>
            <person name="Hugenholtz P."/>
        </authorList>
    </citation>
    <scope>NUCLEOTIDE SEQUENCE [LARGE SCALE GENOMIC DNA]</scope>
    <source>
        <strain evidence="4">DSM 14684 / CIP 108061 / JCM 11494 / NBRC 100937 / ID131577</strain>
    </source>
</reference>
<dbReference type="NCBIfam" id="NF004810">
    <property type="entry name" value="PRK06157.1"/>
    <property type="match status" value="1"/>
</dbReference>
<gene>
    <name evidence="3" type="ordered locus">Cwoe_2056</name>
</gene>
<dbReference type="InterPro" id="IPR020616">
    <property type="entry name" value="Thiolase_N"/>
</dbReference>
<dbReference type="GO" id="GO:0016747">
    <property type="term" value="F:acyltransferase activity, transferring groups other than amino-acyl groups"/>
    <property type="evidence" value="ECO:0007669"/>
    <property type="project" value="InterPro"/>
</dbReference>
<protein>
    <submittedName>
        <fullName evidence="3">Propanoyl-CoA C-acyltransferase</fullName>
        <ecNumber evidence="3">2.3.1.176</ecNumber>
    </submittedName>
</protein>
<sequence length="398" mass="41675">MASHSIGDRIAIVGMGCTPFGDHADRGVEDLLVEASSEALASAGMDIGDVDAFWLGTFGSNVAGVTLSKPLKLQYKPVSRNENFCATGSDAFRNACYAVAAGAYDVAMAIGVEKVSDSLGAGIPFAPPQDSGTRLEVTPPGSYSYLSTGYIAKYGVSPEDLKAALTHVAWKNHANGARNARAQYRKALTKERIASAPDLAGNLSLLDCGGLTDGAAAVIICRAEEAHRYAKDAVYVKALSLAVGPGTGAMDSDYDYTSFPEVAASAQEAYRQAGVTDPRAQIGMAEVHDCFTVTEVVLMEDLQFAPRGTAWREILDGAFDIDGVLPVNPDGGLKSFGHPLGASGIRMLFESWLQLRGQAGERQIDLGGKLAMTQNLGGWPGDCLSFVSLLSAQPPSGG</sequence>
<evidence type="ECO:0000313" key="3">
    <source>
        <dbReference type="EMBL" id="ADB50482.1"/>
    </source>
</evidence>
<dbReference type="HOGENOM" id="CLU_035425_4_0_11"/>
<dbReference type="eggNOG" id="COG0183">
    <property type="taxonomic scope" value="Bacteria"/>
</dbReference>